<evidence type="ECO:0000256" key="4">
    <source>
        <dbReference type="ARBA" id="ARBA00022630"/>
    </source>
</evidence>
<dbReference type="InterPro" id="IPR013785">
    <property type="entry name" value="Aldolase_TIM"/>
</dbReference>
<dbReference type="GO" id="GO:0000049">
    <property type="term" value="F:tRNA binding"/>
    <property type="evidence" value="ECO:0007669"/>
    <property type="project" value="UniProtKB-UniRule"/>
</dbReference>
<keyword evidence="4 12" id="KW-0285">Flavoprotein</keyword>
<dbReference type="InterPro" id="IPR035587">
    <property type="entry name" value="DUS-like_FMN-bd"/>
</dbReference>
<evidence type="ECO:0000256" key="15">
    <source>
        <dbReference type="PIRSR" id="PIRSR006621-2"/>
    </source>
</evidence>
<evidence type="ECO:0000256" key="3">
    <source>
        <dbReference type="ARBA" id="ARBA00022555"/>
    </source>
</evidence>
<dbReference type="InterPro" id="IPR001269">
    <property type="entry name" value="DUS_fam"/>
</dbReference>
<keyword evidence="8 12" id="KW-0694">RNA-binding</keyword>
<feature type="binding site" evidence="12 15">
    <location>
        <begin position="23"/>
        <end position="25"/>
    </location>
    <ligand>
        <name>FMN</name>
        <dbReference type="ChEBI" id="CHEBI:58210"/>
    </ligand>
</feature>
<dbReference type="InterPro" id="IPR024036">
    <property type="entry name" value="tRNA-dHydroUridine_Synthase_C"/>
</dbReference>
<organism evidence="18 19">
    <name type="scientific">Alysiella crassa</name>
    <dbReference type="NCBI Taxonomy" id="153491"/>
    <lineage>
        <taxon>Bacteria</taxon>
        <taxon>Pseudomonadati</taxon>
        <taxon>Pseudomonadota</taxon>
        <taxon>Betaproteobacteria</taxon>
        <taxon>Neisseriales</taxon>
        <taxon>Neisseriaceae</taxon>
        <taxon>Alysiella</taxon>
    </lineage>
</organism>
<accession>A0A376BTR4</accession>
<evidence type="ECO:0000256" key="10">
    <source>
        <dbReference type="ARBA" id="ARBA00048205"/>
    </source>
</evidence>
<dbReference type="InterPro" id="IPR032887">
    <property type="entry name" value="DusB"/>
</dbReference>
<dbReference type="Gene3D" id="3.20.20.70">
    <property type="entry name" value="Aldolase class I"/>
    <property type="match status" value="1"/>
</dbReference>
<evidence type="ECO:0000313" key="18">
    <source>
        <dbReference type="EMBL" id="SSY80340.1"/>
    </source>
</evidence>
<dbReference type="RefSeq" id="WP_051968670.1">
    <property type="nucleotide sequence ID" value="NZ_CP091519.2"/>
</dbReference>
<evidence type="ECO:0000256" key="8">
    <source>
        <dbReference type="ARBA" id="ARBA00022884"/>
    </source>
</evidence>
<evidence type="ECO:0000259" key="17">
    <source>
        <dbReference type="Pfam" id="PF01207"/>
    </source>
</evidence>
<feature type="domain" description="DUS-like FMN-binding" evidence="17">
    <location>
        <begin position="21"/>
        <end position="325"/>
    </location>
</feature>
<comment type="function">
    <text evidence="2 12 13">Catalyzes the synthesis of 5,6-dihydrouridine (D), a modified base found in the D-loop of most tRNAs, via the reduction of the C5-C6 double bond in target uridines.</text>
</comment>
<proteinExistence type="inferred from homology"/>
<dbReference type="Pfam" id="PF01207">
    <property type="entry name" value="Dus"/>
    <property type="match status" value="1"/>
</dbReference>
<dbReference type="PANTHER" id="PTHR45846">
    <property type="entry name" value="TRNA-DIHYDROURIDINE(47) SYNTHASE [NAD(P)(+)]-LIKE"/>
    <property type="match status" value="1"/>
</dbReference>
<feature type="binding site" evidence="12 15">
    <location>
        <position position="77"/>
    </location>
    <ligand>
        <name>FMN</name>
        <dbReference type="ChEBI" id="CHEBI:58210"/>
    </ligand>
</feature>
<evidence type="ECO:0000256" key="6">
    <source>
        <dbReference type="ARBA" id="ARBA00022694"/>
    </source>
</evidence>
<dbReference type="Gene3D" id="1.10.1200.80">
    <property type="entry name" value="Putative flavin oxidoreducatase, domain 2"/>
    <property type="match status" value="1"/>
</dbReference>
<comment type="similarity">
    <text evidence="12">Belongs to the Dus family. DusB subfamily.</text>
</comment>
<feature type="active site" description="Proton donor" evidence="12 14">
    <location>
        <position position="107"/>
    </location>
</feature>
<dbReference type="InterPro" id="IPR004652">
    <property type="entry name" value="DusB-like"/>
</dbReference>
<feature type="binding site" evidence="15">
    <location>
        <position position="176"/>
    </location>
    <ligand>
        <name>FMN</name>
        <dbReference type="ChEBI" id="CHEBI:58210"/>
    </ligand>
</feature>
<comment type="similarity">
    <text evidence="13">Belongs to the dus family.</text>
</comment>
<dbReference type="PANTHER" id="PTHR45846:SF1">
    <property type="entry name" value="TRNA-DIHYDROURIDINE(47) SYNTHASE [NAD(P)(+)]-LIKE"/>
    <property type="match status" value="1"/>
</dbReference>
<dbReference type="InterPro" id="IPR018517">
    <property type="entry name" value="tRNA_hU_synthase_CS"/>
</dbReference>
<evidence type="ECO:0000256" key="9">
    <source>
        <dbReference type="ARBA" id="ARBA00023002"/>
    </source>
</evidence>
<protein>
    <recommendedName>
        <fullName evidence="12">tRNA-dihydrouridine synthase B</fullName>
        <ecNumber evidence="12">1.3.1.-</ecNumber>
    </recommendedName>
</protein>
<dbReference type="GO" id="GO:0017150">
    <property type="term" value="F:tRNA dihydrouridine synthase activity"/>
    <property type="evidence" value="ECO:0007669"/>
    <property type="project" value="UniProtKB-UniRule"/>
</dbReference>
<evidence type="ECO:0000256" key="12">
    <source>
        <dbReference type="HAMAP-Rule" id="MF_02042"/>
    </source>
</evidence>
<gene>
    <name evidence="18" type="primary">dus_2</name>
    <name evidence="12" type="synonym">dusB</name>
    <name evidence="18" type="ORF">NCTC10283_01895</name>
</gene>
<evidence type="ECO:0000256" key="16">
    <source>
        <dbReference type="SAM" id="MobiDB-lite"/>
    </source>
</evidence>
<dbReference type="AlphaFoldDB" id="A0A376BTR4"/>
<dbReference type="NCBIfam" id="TIGR00737">
    <property type="entry name" value="nifR3_yhdG"/>
    <property type="match status" value="1"/>
</dbReference>
<evidence type="ECO:0000256" key="2">
    <source>
        <dbReference type="ARBA" id="ARBA00002790"/>
    </source>
</evidence>
<keyword evidence="7 12" id="KW-0521">NADP</keyword>
<evidence type="ECO:0000256" key="1">
    <source>
        <dbReference type="ARBA" id="ARBA00001917"/>
    </source>
</evidence>
<evidence type="ECO:0000256" key="13">
    <source>
        <dbReference type="PIRNR" id="PIRNR006621"/>
    </source>
</evidence>
<dbReference type="OrthoDB" id="9764501at2"/>
<keyword evidence="9 12" id="KW-0560">Oxidoreductase</keyword>
<keyword evidence="6 12" id="KW-0819">tRNA processing</keyword>
<dbReference type="GO" id="GO:0010181">
    <property type="term" value="F:FMN binding"/>
    <property type="evidence" value="ECO:0007669"/>
    <property type="project" value="UniProtKB-UniRule"/>
</dbReference>
<sequence length="345" mass="38209">MNKVNHKSEIIEQLKHFRLILSPMAGITDKPFRQLAKQHGADYTVSEMLTSDPTLQNTRKTTQRSDHSGEQGLIAVQIAGSDPAQLAAAAQFHVGQGAQIIDINMGCPAKKVCNVLAGSALLQNEKLVDDILNAVVQAVDVPVTLKTRLGWDDEHKNIMTIAKMAERAGIAALAIHGRTRTQMYKGEAQYDLIRQVKQELPIPVWANGDIASPQKAAQVLADTGADGILIGRGAQGNPWIFGDVKFYLETGTLPPPLPFQAACDTILAHLRAMHDFYGEVGGVRIARKHIGWYLANLPDGEDFRKQINKIDHANQQFDTLAEFLRQQSEQFEFWQRDYFQAAHLT</sequence>
<evidence type="ECO:0000313" key="19">
    <source>
        <dbReference type="Proteomes" id="UP000254209"/>
    </source>
</evidence>
<dbReference type="EMBL" id="UFSO01000003">
    <property type="protein sequence ID" value="SSY80340.1"/>
    <property type="molecule type" value="Genomic_DNA"/>
</dbReference>
<dbReference type="STRING" id="1120980.GCA_000745955_00151"/>
<comment type="cofactor">
    <cofactor evidence="1 12 13 15">
        <name>FMN</name>
        <dbReference type="ChEBI" id="CHEBI:58210"/>
    </cofactor>
</comment>
<evidence type="ECO:0000256" key="7">
    <source>
        <dbReference type="ARBA" id="ARBA00022857"/>
    </source>
</evidence>
<comment type="catalytic activity">
    <reaction evidence="11 12">
        <text>a 5,6-dihydrouridine in tRNA + NAD(+) = a uridine in tRNA + NADH + H(+)</text>
        <dbReference type="Rhea" id="RHEA:54452"/>
        <dbReference type="Rhea" id="RHEA-COMP:13339"/>
        <dbReference type="Rhea" id="RHEA-COMP:13887"/>
        <dbReference type="ChEBI" id="CHEBI:15378"/>
        <dbReference type="ChEBI" id="CHEBI:57540"/>
        <dbReference type="ChEBI" id="CHEBI:57945"/>
        <dbReference type="ChEBI" id="CHEBI:65315"/>
        <dbReference type="ChEBI" id="CHEBI:74443"/>
    </reaction>
</comment>
<dbReference type="PROSITE" id="PS01136">
    <property type="entry name" value="UPF0034"/>
    <property type="match status" value="1"/>
</dbReference>
<evidence type="ECO:0000256" key="14">
    <source>
        <dbReference type="PIRSR" id="PIRSR006621-1"/>
    </source>
</evidence>
<dbReference type="EC" id="1.3.1.-" evidence="12"/>
<dbReference type="HAMAP" id="MF_02042">
    <property type="entry name" value="DusB_subfam"/>
    <property type="match status" value="1"/>
</dbReference>
<dbReference type="Proteomes" id="UP000254209">
    <property type="component" value="Unassembled WGS sequence"/>
</dbReference>
<dbReference type="GO" id="GO:0050660">
    <property type="term" value="F:flavin adenine dinucleotide binding"/>
    <property type="evidence" value="ECO:0007669"/>
    <property type="project" value="InterPro"/>
</dbReference>
<evidence type="ECO:0000256" key="5">
    <source>
        <dbReference type="ARBA" id="ARBA00022643"/>
    </source>
</evidence>
<feature type="compositionally biased region" description="Polar residues" evidence="16">
    <location>
        <begin position="49"/>
        <end position="60"/>
    </location>
</feature>
<evidence type="ECO:0000256" key="11">
    <source>
        <dbReference type="ARBA" id="ARBA00048802"/>
    </source>
</evidence>
<feature type="binding site" evidence="12">
    <location>
        <begin position="207"/>
        <end position="209"/>
    </location>
    <ligand>
        <name>FMN</name>
        <dbReference type="ChEBI" id="CHEBI:58210"/>
    </ligand>
</feature>
<dbReference type="SUPFAM" id="SSF51395">
    <property type="entry name" value="FMN-linked oxidoreductases"/>
    <property type="match status" value="1"/>
</dbReference>
<comment type="catalytic activity">
    <reaction evidence="10 12">
        <text>a 5,6-dihydrouridine in tRNA + NADP(+) = a uridine in tRNA + NADPH + H(+)</text>
        <dbReference type="Rhea" id="RHEA:23624"/>
        <dbReference type="Rhea" id="RHEA-COMP:13339"/>
        <dbReference type="Rhea" id="RHEA-COMP:13887"/>
        <dbReference type="ChEBI" id="CHEBI:15378"/>
        <dbReference type="ChEBI" id="CHEBI:57783"/>
        <dbReference type="ChEBI" id="CHEBI:58349"/>
        <dbReference type="ChEBI" id="CHEBI:65315"/>
        <dbReference type="ChEBI" id="CHEBI:74443"/>
    </reaction>
</comment>
<keyword evidence="5 12" id="KW-0288">FMN</keyword>
<reference evidence="18 19" key="1">
    <citation type="submission" date="2018-06" db="EMBL/GenBank/DDBJ databases">
        <authorList>
            <consortium name="Pathogen Informatics"/>
            <person name="Doyle S."/>
        </authorList>
    </citation>
    <scope>NUCLEOTIDE SEQUENCE [LARGE SCALE GENOMIC DNA]</scope>
    <source>
        <strain evidence="18 19">NCTC10283</strain>
    </source>
</reference>
<keyword evidence="19" id="KW-1185">Reference proteome</keyword>
<feature type="binding site" evidence="12 15">
    <location>
        <begin position="231"/>
        <end position="232"/>
    </location>
    <ligand>
        <name>FMN</name>
        <dbReference type="ChEBI" id="CHEBI:58210"/>
    </ligand>
</feature>
<feature type="region of interest" description="Disordered" evidence="16">
    <location>
        <begin position="49"/>
        <end position="69"/>
    </location>
</feature>
<name>A0A376BTR4_9NEIS</name>
<dbReference type="PIRSF" id="PIRSF006621">
    <property type="entry name" value="Dus"/>
    <property type="match status" value="1"/>
</dbReference>
<keyword evidence="3 12" id="KW-0820">tRNA-binding</keyword>
<feature type="binding site" evidence="12 15">
    <location>
        <position position="146"/>
    </location>
    <ligand>
        <name>FMN</name>
        <dbReference type="ChEBI" id="CHEBI:58210"/>
    </ligand>
</feature>
<dbReference type="CDD" id="cd02801">
    <property type="entry name" value="DUS_like_FMN"/>
    <property type="match status" value="1"/>
</dbReference>
<keyword evidence="15" id="KW-0547">Nucleotide-binding</keyword>